<dbReference type="PANTHER" id="PTHR37816:SF1">
    <property type="entry name" value="TOXIN"/>
    <property type="match status" value="1"/>
</dbReference>
<keyword evidence="2" id="KW-1185">Reference proteome</keyword>
<comment type="caution">
    <text evidence="1">The sequence shown here is derived from an EMBL/GenBank/DDBJ whole genome shotgun (WGS) entry which is preliminary data.</text>
</comment>
<dbReference type="InterPro" id="IPR052922">
    <property type="entry name" value="Cytidylate_Kinase-2"/>
</dbReference>
<name>A0A2N3IU05_AERSO</name>
<dbReference type="SUPFAM" id="SSF52540">
    <property type="entry name" value="P-loop containing nucleoside triphosphate hydrolases"/>
    <property type="match status" value="1"/>
</dbReference>
<accession>A0A2N3IU05</accession>
<proteinExistence type="predicted"/>
<sequence>MKRILIIGNSGSGKSWLANRLAERLTIREVNLDPLLWQPGGFNQKRPQDEIDLAIQILAQEPEWVVEGVFGALAEQLLDAADTLLFLDLDWSVCRDSLLSRGSQSAKQRDAMAAEDNFHQLLVWASEYGQRTGKSSRQFHRELFERFPNDKRRFTTREAVNSYLTQLAIHSERETG</sequence>
<protein>
    <submittedName>
        <fullName evidence="1">AAA family ATPase</fullName>
    </submittedName>
</protein>
<dbReference type="RefSeq" id="WP_101325312.1">
    <property type="nucleotide sequence ID" value="NZ_NQMM01000041.1"/>
</dbReference>
<dbReference type="EMBL" id="NQMM01000041">
    <property type="protein sequence ID" value="PKQ75414.1"/>
    <property type="molecule type" value="Genomic_DNA"/>
</dbReference>
<evidence type="ECO:0000313" key="2">
    <source>
        <dbReference type="Proteomes" id="UP000233467"/>
    </source>
</evidence>
<reference evidence="1 2" key="1">
    <citation type="journal article" date="2017" name="Front. Microbiol.">
        <title>Strong Genomic and Phenotypic Heterogeneity in the Aeromonas sobria Species Complex.</title>
        <authorList>
            <person name="Gauthier J."/>
            <person name="Vincent A.T."/>
            <person name="Charette S.J."/>
            <person name="Derome N."/>
        </authorList>
    </citation>
    <scope>NUCLEOTIDE SEQUENCE [LARGE SCALE GENOMIC DNA]</scope>
    <source>
        <strain evidence="1 2">TM18</strain>
    </source>
</reference>
<dbReference type="PANTHER" id="PTHR37816">
    <property type="entry name" value="YALI0E33011P"/>
    <property type="match status" value="1"/>
</dbReference>
<dbReference type="InterPro" id="IPR027417">
    <property type="entry name" value="P-loop_NTPase"/>
</dbReference>
<dbReference type="Proteomes" id="UP000233467">
    <property type="component" value="Unassembled WGS sequence"/>
</dbReference>
<evidence type="ECO:0000313" key="1">
    <source>
        <dbReference type="EMBL" id="PKQ75414.1"/>
    </source>
</evidence>
<gene>
    <name evidence="1" type="ORF">CJP16_14985</name>
</gene>
<dbReference type="CDD" id="cd02019">
    <property type="entry name" value="NK"/>
    <property type="match status" value="1"/>
</dbReference>
<dbReference type="AlphaFoldDB" id="A0A2N3IU05"/>
<dbReference type="Gene3D" id="3.40.50.300">
    <property type="entry name" value="P-loop containing nucleotide triphosphate hydrolases"/>
    <property type="match status" value="1"/>
</dbReference>
<organism evidence="1 2">
    <name type="scientific">Aeromonas sobria</name>
    <dbReference type="NCBI Taxonomy" id="646"/>
    <lineage>
        <taxon>Bacteria</taxon>
        <taxon>Pseudomonadati</taxon>
        <taxon>Pseudomonadota</taxon>
        <taxon>Gammaproteobacteria</taxon>
        <taxon>Aeromonadales</taxon>
        <taxon>Aeromonadaceae</taxon>
        <taxon>Aeromonas</taxon>
    </lineage>
</organism>